<protein>
    <submittedName>
        <fullName evidence="4">Uncharacterized protein</fullName>
    </submittedName>
</protein>
<evidence type="ECO:0000313" key="5">
    <source>
        <dbReference type="Proteomes" id="UP000722750"/>
    </source>
</evidence>
<dbReference type="Gene3D" id="1.25.40.10">
    <property type="entry name" value="Tetratricopeptide repeat domain"/>
    <property type="match status" value="1"/>
</dbReference>
<name>A0A942A0F5_9BACT</name>
<evidence type="ECO:0000256" key="1">
    <source>
        <dbReference type="ARBA" id="ARBA00022737"/>
    </source>
</evidence>
<comment type="caution">
    <text evidence="4">The sequence shown here is derived from an EMBL/GenBank/DDBJ whole genome shotgun (WGS) entry which is preliminary data.</text>
</comment>
<dbReference type="Pfam" id="PF13181">
    <property type="entry name" value="TPR_8"/>
    <property type="match status" value="2"/>
</dbReference>
<dbReference type="Pfam" id="PF13414">
    <property type="entry name" value="TPR_11"/>
    <property type="match status" value="1"/>
</dbReference>
<dbReference type="PROSITE" id="PS50293">
    <property type="entry name" value="TPR_REGION"/>
    <property type="match status" value="2"/>
</dbReference>
<dbReference type="Proteomes" id="UP000722750">
    <property type="component" value="Unassembled WGS sequence"/>
</dbReference>
<feature type="repeat" description="TPR" evidence="3">
    <location>
        <begin position="240"/>
        <end position="273"/>
    </location>
</feature>
<reference evidence="4" key="1">
    <citation type="journal article" date="2021" name="ISME J.">
        <title>Fine-scale metabolic discontinuity in a stratified prokaryote microbiome of a Red Sea deep halocline.</title>
        <authorList>
            <person name="Michoud G."/>
            <person name="Ngugi D.K."/>
            <person name="Barozzi A."/>
            <person name="Merlino G."/>
            <person name="Calleja M.L."/>
            <person name="Delgado-Huertas A."/>
            <person name="Moran X.A.G."/>
            <person name="Daffonchio D."/>
        </authorList>
    </citation>
    <scope>NUCLEOTIDE SEQUENCE</scope>
    <source>
        <strain evidence="4">SuakinDeep_MAG55_1</strain>
    </source>
</reference>
<dbReference type="InterPro" id="IPR051685">
    <property type="entry name" value="Ycf3/AcsC/BcsC/TPR_MFPF"/>
</dbReference>
<keyword evidence="1" id="KW-0677">Repeat</keyword>
<dbReference type="InterPro" id="IPR019734">
    <property type="entry name" value="TPR_rpt"/>
</dbReference>
<gene>
    <name evidence="4" type="ORF">MAG551_01098</name>
</gene>
<proteinExistence type="predicted"/>
<evidence type="ECO:0000256" key="3">
    <source>
        <dbReference type="PROSITE-ProRule" id="PRU00339"/>
    </source>
</evidence>
<evidence type="ECO:0000256" key="2">
    <source>
        <dbReference type="ARBA" id="ARBA00022803"/>
    </source>
</evidence>
<dbReference type="SUPFAM" id="SSF48452">
    <property type="entry name" value="TPR-like"/>
    <property type="match status" value="1"/>
</dbReference>
<dbReference type="InterPro" id="IPR011990">
    <property type="entry name" value="TPR-like_helical_dom_sf"/>
</dbReference>
<keyword evidence="2 3" id="KW-0802">TPR repeat</keyword>
<dbReference type="PROSITE" id="PS50005">
    <property type="entry name" value="TPR"/>
    <property type="match status" value="2"/>
</dbReference>
<organism evidence="4 5">
    <name type="scientific">Candidatus Scalindua arabica</name>
    <dbReference type="NCBI Taxonomy" id="1127984"/>
    <lineage>
        <taxon>Bacteria</taxon>
        <taxon>Pseudomonadati</taxon>
        <taxon>Planctomycetota</taxon>
        <taxon>Candidatus Brocadiia</taxon>
        <taxon>Candidatus Brocadiales</taxon>
        <taxon>Candidatus Scalinduaceae</taxon>
        <taxon>Candidatus Scalindua</taxon>
    </lineage>
</organism>
<dbReference type="PANTHER" id="PTHR44943:SF8">
    <property type="entry name" value="TPR REPEAT-CONTAINING PROTEIN MJ0263"/>
    <property type="match status" value="1"/>
</dbReference>
<evidence type="ECO:0000313" key="4">
    <source>
        <dbReference type="EMBL" id="MBS1258045.1"/>
    </source>
</evidence>
<feature type="repeat" description="TPR" evidence="3">
    <location>
        <begin position="274"/>
        <end position="307"/>
    </location>
</feature>
<dbReference type="SMART" id="SM00028">
    <property type="entry name" value="TPR"/>
    <property type="match status" value="4"/>
</dbReference>
<dbReference type="PANTHER" id="PTHR44943">
    <property type="entry name" value="CELLULOSE SYNTHASE OPERON PROTEIN C"/>
    <property type="match status" value="1"/>
</dbReference>
<sequence length="500" mass="57946">MKFNPAVMWYCLGAIKYFENLSKEEVKNIGFEIALIGQKGFDMDNPDSRYYIKALDKELSGLQAVSYMFVSWKRIKATMDIGMDFQEEYLQAKRLFELEKSKHDDFDKDTISYLLSFDELGVNSEMDDSTILIKVVEFGGFEEPRAVTIEVMRDIEMVFVTSVEFSKNMSKIDNELFQQATKIAKKGDVESAIKQLKELLVKYPNKSILLENIGRCYLELKKGNEAKSYYLRALEYENNVNIHIGIANVYGILGDLDKAIQHYEEAIVLNPNYALAYNNLAAALMEVDRKKDAEKYFLKALELEPNNPQTLFGIGLMYSRVGNRGKAEEYLQKANDNSDSMPHLKQIINETLKELEGAIPKNKEEINIYANKNIALPNLHEDVKLILDEVELLSGKGFKFIEKEDMTQYAGIRIARKNDEKHLIYYKKEHNEHLQHLIAHECGHAIRLLNAKEDDRFVPATTKENQNIAYSEMEDDILVHYQSRFQRLNYLNYWICFIKD</sequence>
<dbReference type="EMBL" id="JAANXD010000044">
    <property type="protein sequence ID" value="MBS1258045.1"/>
    <property type="molecule type" value="Genomic_DNA"/>
</dbReference>
<accession>A0A942A0F5</accession>
<dbReference type="AlphaFoldDB" id="A0A942A0F5"/>